<dbReference type="AlphaFoldDB" id="A0A9X3LJ81"/>
<dbReference type="RefSeq" id="WP_269927517.1">
    <property type="nucleotide sequence ID" value="NZ_JAMKBJ010000017.1"/>
</dbReference>
<evidence type="ECO:0000313" key="2">
    <source>
        <dbReference type="EMBL" id="MCZ8538450.1"/>
    </source>
</evidence>
<gene>
    <name evidence="2" type="ORF">M9R32_14735</name>
</gene>
<protein>
    <submittedName>
        <fullName evidence="2">Uncharacterized protein</fullName>
    </submittedName>
</protein>
<dbReference type="EMBL" id="JAMKBJ010000017">
    <property type="protein sequence ID" value="MCZ8538450.1"/>
    <property type="molecule type" value="Genomic_DNA"/>
</dbReference>
<feature type="transmembrane region" description="Helical" evidence="1">
    <location>
        <begin position="7"/>
        <end position="28"/>
    </location>
</feature>
<reference evidence="2" key="1">
    <citation type="submission" date="2022-05" db="EMBL/GenBank/DDBJ databases">
        <authorList>
            <person name="Colautti A."/>
            <person name="Iacumin L."/>
        </authorList>
    </citation>
    <scope>NUCLEOTIDE SEQUENCE</scope>
    <source>
        <strain evidence="2">SK 55</strain>
    </source>
</reference>
<comment type="caution">
    <text evidence="2">The sequence shown here is derived from an EMBL/GenBank/DDBJ whole genome shotgun (WGS) entry which is preliminary data.</text>
</comment>
<keyword evidence="1" id="KW-0472">Membrane</keyword>
<keyword evidence="3" id="KW-1185">Reference proteome</keyword>
<evidence type="ECO:0000256" key="1">
    <source>
        <dbReference type="SAM" id="Phobius"/>
    </source>
</evidence>
<keyword evidence="1" id="KW-0812">Transmembrane</keyword>
<accession>A0A9X3LJ81</accession>
<name>A0A9X3LJ81_9BACL</name>
<keyword evidence="1" id="KW-1133">Transmembrane helix</keyword>
<proteinExistence type="predicted"/>
<sequence length="130" mass="14548">MRRSNNGILLLGLLFISLVVVIIILSSFTGESDQDLYLRDVKEVEAVTSKMIETNFQQELITALKNEGYKPTGSIAYTIFSMDKKELTVVLHGIDTSRRKAENYIQDLTNQLSTSIGLGNFDVTVVEDKD</sequence>
<evidence type="ECO:0000313" key="3">
    <source>
        <dbReference type="Proteomes" id="UP001152173"/>
    </source>
</evidence>
<dbReference type="Proteomes" id="UP001152173">
    <property type="component" value="Unassembled WGS sequence"/>
</dbReference>
<organism evidence="2 3">
    <name type="scientific">Paenisporosarcina quisquiliarum</name>
    <dbReference type="NCBI Taxonomy" id="365346"/>
    <lineage>
        <taxon>Bacteria</taxon>
        <taxon>Bacillati</taxon>
        <taxon>Bacillota</taxon>
        <taxon>Bacilli</taxon>
        <taxon>Bacillales</taxon>
        <taxon>Caryophanaceae</taxon>
        <taxon>Paenisporosarcina</taxon>
    </lineage>
</organism>